<organism evidence="3 4">
    <name type="scientific">Chenopodium quinoa</name>
    <name type="common">Quinoa</name>
    <dbReference type="NCBI Taxonomy" id="63459"/>
    <lineage>
        <taxon>Eukaryota</taxon>
        <taxon>Viridiplantae</taxon>
        <taxon>Streptophyta</taxon>
        <taxon>Embryophyta</taxon>
        <taxon>Tracheophyta</taxon>
        <taxon>Spermatophyta</taxon>
        <taxon>Magnoliopsida</taxon>
        <taxon>eudicotyledons</taxon>
        <taxon>Gunneridae</taxon>
        <taxon>Pentapetalae</taxon>
        <taxon>Caryophyllales</taxon>
        <taxon>Chenopodiaceae</taxon>
        <taxon>Chenopodioideae</taxon>
        <taxon>Atripliceae</taxon>
        <taxon>Chenopodium</taxon>
    </lineage>
</organism>
<protein>
    <submittedName>
        <fullName evidence="3">Uncharacterized protein</fullName>
    </submittedName>
</protein>
<reference evidence="3" key="1">
    <citation type="journal article" date="2017" name="Nature">
        <title>The genome of Chenopodium quinoa.</title>
        <authorList>
            <person name="Jarvis D.E."/>
            <person name="Ho Y.S."/>
            <person name="Lightfoot D.J."/>
            <person name="Schmoeckel S.M."/>
            <person name="Li B."/>
            <person name="Borm T.J.A."/>
            <person name="Ohyanagi H."/>
            <person name="Mineta K."/>
            <person name="Michell C.T."/>
            <person name="Saber N."/>
            <person name="Kharbatia N.M."/>
            <person name="Rupper R.R."/>
            <person name="Sharp A.R."/>
            <person name="Dally N."/>
            <person name="Boughton B.A."/>
            <person name="Woo Y.H."/>
            <person name="Gao G."/>
            <person name="Schijlen E.G.W.M."/>
            <person name="Guo X."/>
            <person name="Momin A.A."/>
            <person name="Negrao S."/>
            <person name="Al-Babili S."/>
            <person name="Gehring C."/>
            <person name="Roessner U."/>
            <person name="Jung C."/>
            <person name="Murphy K."/>
            <person name="Arold S.T."/>
            <person name="Gojobori T."/>
            <person name="van der Linden C.G."/>
            <person name="van Loo E.N."/>
            <person name="Jellen E.N."/>
            <person name="Maughan P.J."/>
            <person name="Tester M."/>
        </authorList>
    </citation>
    <scope>NUCLEOTIDE SEQUENCE [LARGE SCALE GENOMIC DNA]</scope>
    <source>
        <strain evidence="3">cv. PI 614886</strain>
    </source>
</reference>
<evidence type="ECO:0000313" key="4">
    <source>
        <dbReference type="Proteomes" id="UP000596660"/>
    </source>
</evidence>
<feature type="transmembrane region" description="Helical" evidence="2">
    <location>
        <begin position="451"/>
        <end position="472"/>
    </location>
</feature>
<keyword evidence="2" id="KW-0472">Membrane</keyword>
<feature type="region of interest" description="Disordered" evidence="1">
    <location>
        <begin position="285"/>
        <end position="368"/>
    </location>
</feature>
<dbReference type="PANTHER" id="PTHR34835:SF34">
    <property type="entry name" value="OS08G0555500 PROTEIN"/>
    <property type="match status" value="1"/>
</dbReference>
<keyword evidence="4" id="KW-1185">Reference proteome</keyword>
<dbReference type="PANTHER" id="PTHR34835">
    <property type="entry name" value="OS07G0283600 PROTEIN-RELATED"/>
    <property type="match status" value="1"/>
</dbReference>
<evidence type="ECO:0000313" key="3">
    <source>
        <dbReference type="EnsemblPlants" id="AUR62031995-RA:cds"/>
    </source>
</evidence>
<reference evidence="3" key="2">
    <citation type="submission" date="2021-03" db="UniProtKB">
        <authorList>
            <consortium name="EnsemblPlants"/>
        </authorList>
    </citation>
    <scope>IDENTIFICATION</scope>
</reference>
<dbReference type="Proteomes" id="UP000596660">
    <property type="component" value="Unplaced"/>
</dbReference>
<keyword evidence="2" id="KW-0812">Transmembrane</keyword>
<evidence type="ECO:0000256" key="2">
    <source>
        <dbReference type="SAM" id="Phobius"/>
    </source>
</evidence>
<dbReference type="Gramene" id="AUR62031995-RA">
    <property type="protein sequence ID" value="AUR62031995-RA:cds"/>
    <property type="gene ID" value="AUR62031995"/>
</dbReference>
<dbReference type="AlphaFoldDB" id="A0A803MM33"/>
<keyword evidence="2" id="KW-1133">Transmembrane helix</keyword>
<feature type="compositionally biased region" description="Basic and acidic residues" evidence="1">
    <location>
        <begin position="290"/>
        <end position="348"/>
    </location>
</feature>
<dbReference type="EnsemblPlants" id="AUR62031995-RA">
    <property type="protein sequence ID" value="AUR62031995-RA:cds"/>
    <property type="gene ID" value="AUR62031995"/>
</dbReference>
<accession>A0A803MM33</accession>
<evidence type="ECO:0000256" key="1">
    <source>
        <dbReference type="SAM" id="MobiDB-lite"/>
    </source>
</evidence>
<name>A0A803MM33_CHEQI</name>
<proteinExistence type="predicted"/>
<sequence>MIVGIQCVGITVCVYYCVEQPANVICRMHAFIKVNDGLDPTRKNAVQEMGLGSLLNLKVNRLDKKFCYWLHTRVDHVSSVMQFGDGVELPLCPMQWNCVLGIRFGYTEKDRHLTWAGRRCDNLSFSLVSAVAIAHERKFGKYGFVTGCGGCTLFLQLFYVDNLSLTPYSWGEMPRINVWTQERVSGVIKEEERLSGDYEKLKRHPSLARDKRLSQELVGYSMKDLIVRKRCLGTLSKKRVKSESSRGSHPLKGLIASAEAALKGANVAAQKKSVQWDDLGNRIVAEDGENNAREKNYGEDVEAGEKNKEENNRKNRVADGEARRERCADVESSEDKGVLLRDGDKEGEVQQGNQGNKKNEDNSLSWGKGNPRKAERVYLILCDGMDAIVGDFHGVQNVREQDRLIKEVEAHNVATKKHGQSFKGLSIIDIRVGVFGGRFLYPFCNRTTDGVSLWILGMSAYGTLIPCSLILIHNTEMSLKRCQSCGVIMLLGIKECAYQFTHHLGSVDVARNSLLYDDLYNDENELRLTFLALLGVESDSV</sequence>